<dbReference type="SUPFAM" id="SSF54826">
    <property type="entry name" value="Enolase N-terminal domain-like"/>
    <property type="match status" value="1"/>
</dbReference>
<dbReference type="Gene3D" id="3.20.20.120">
    <property type="entry name" value="Enolase-like C-terminal domain"/>
    <property type="match status" value="1"/>
</dbReference>
<dbReference type="SFLD" id="SFLDG00180">
    <property type="entry name" value="muconate_cycloisomerase"/>
    <property type="match status" value="1"/>
</dbReference>
<evidence type="ECO:0000259" key="7">
    <source>
        <dbReference type="SMART" id="SM00922"/>
    </source>
</evidence>
<dbReference type="EC" id="4.2.1.113" evidence="5 6"/>
<evidence type="ECO:0000256" key="1">
    <source>
        <dbReference type="ARBA" id="ARBA00001968"/>
    </source>
</evidence>
<dbReference type="Proteomes" id="UP001501343">
    <property type="component" value="Unassembled WGS sequence"/>
</dbReference>
<evidence type="ECO:0000256" key="3">
    <source>
        <dbReference type="ARBA" id="ARBA00022842"/>
    </source>
</evidence>
<organism evidence="8 9">
    <name type="scientific">Microbacterium aoyamense</name>
    <dbReference type="NCBI Taxonomy" id="344166"/>
    <lineage>
        <taxon>Bacteria</taxon>
        <taxon>Bacillati</taxon>
        <taxon>Actinomycetota</taxon>
        <taxon>Actinomycetes</taxon>
        <taxon>Micrococcales</taxon>
        <taxon>Microbacteriaceae</taxon>
        <taxon>Microbacterium</taxon>
    </lineage>
</organism>
<keyword evidence="3" id="KW-0460">Magnesium</keyword>
<dbReference type="NCBIfam" id="TIGR01928">
    <property type="entry name" value="menC_lowGC_arch"/>
    <property type="match status" value="1"/>
</dbReference>
<dbReference type="RefSeq" id="WP_248146782.1">
    <property type="nucleotide sequence ID" value="NZ_BAAAOF010000002.1"/>
</dbReference>
<comment type="caution">
    <text evidence="8">The sequence shown here is derived from an EMBL/GenBank/DDBJ whole genome shotgun (WGS) entry which is preliminary data.</text>
</comment>
<dbReference type="EMBL" id="BAAAOF010000002">
    <property type="protein sequence ID" value="GAA1923274.1"/>
    <property type="molecule type" value="Genomic_DNA"/>
</dbReference>
<keyword evidence="2" id="KW-0479">Metal-binding</keyword>
<protein>
    <recommendedName>
        <fullName evidence="5 6">o-succinylbenzoate synthase</fullName>
        <ecNumber evidence="5 6">4.2.1.113</ecNumber>
    </recommendedName>
</protein>
<dbReference type="CDD" id="cd03317">
    <property type="entry name" value="NAAAR"/>
    <property type="match status" value="1"/>
</dbReference>
<dbReference type="SFLD" id="SFLDS00001">
    <property type="entry name" value="Enolase"/>
    <property type="match status" value="1"/>
</dbReference>
<dbReference type="Gene3D" id="3.30.390.10">
    <property type="entry name" value="Enolase-like, N-terminal domain"/>
    <property type="match status" value="1"/>
</dbReference>
<dbReference type="InterPro" id="IPR036849">
    <property type="entry name" value="Enolase-like_C_sf"/>
</dbReference>
<evidence type="ECO:0000256" key="5">
    <source>
        <dbReference type="ARBA" id="ARBA00029491"/>
    </source>
</evidence>
<evidence type="ECO:0000256" key="4">
    <source>
        <dbReference type="ARBA" id="ARBA00023239"/>
    </source>
</evidence>
<dbReference type="PANTHER" id="PTHR48073">
    <property type="entry name" value="O-SUCCINYLBENZOATE SYNTHASE-RELATED"/>
    <property type="match status" value="1"/>
</dbReference>
<dbReference type="InterPro" id="IPR029065">
    <property type="entry name" value="Enolase_C-like"/>
</dbReference>
<dbReference type="SUPFAM" id="SSF51604">
    <property type="entry name" value="Enolase C-terminal domain-like"/>
    <property type="match status" value="1"/>
</dbReference>
<dbReference type="Pfam" id="PF13378">
    <property type="entry name" value="MR_MLE_C"/>
    <property type="match status" value="1"/>
</dbReference>
<dbReference type="PANTHER" id="PTHR48073:SF5">
    <property type="entry name" value="O-SUCCINYLBENZOATE SYNTHASE"/>
    <property type="match status" value="1"/>
</dbReference>
<feature type="domain" description="Mandelate racemase/muconate lactonizing enzyme C-terminal" evidence="7">
    <location>
        <begin position="151"/>
        <end position="243"/>
    </location>
</feature>
<keyword evidence="4" id="KW-0456">Lyase</keyword>
<gene>
    <name evidence="8" type="primary">menC</name>
    <name evidence="8" type="ORF">GCM10009775_14610</name>
</gene>
<dbReference type="SFLD" id="SFLDF00009">
    <property type="entry name" value="o-succinylbenzoate_synthase"/>
    <property type="match status" value="1"/>
</dbReference>
<name>A0ABN2PME4_9MICO</name>
<keyword evidence="9" id="KW-1185">Reference proteome</keyword>
<sequence>MPIARPAASIALEGFELRVLHLPLVSPFTTSFGTETVREVIVVRALTADGDGWGEIVTQREPTYSSEYTQGAWDVALRFLGPALLDRGRLAPEEIPTVLEPLIGHRMAKAGLELAVLDAALRAEGRALGEYLGAARDRVPSGVSVGIQRDPAALVDAVGGYLDEGYVRIKIKIKPGRDVADTAAVRDAFGAIPLQVDANSAYTLADAATLAELDRFDLLLIEQPLQEDDLVDHAALARQLRTPVCLDESITSVKAAADALALGSASIVNIKAGRVGGYLEAVAIHDLCAAAGVPVWCGGMLETGIGRAANAALAALPGFTLPGDVSASGRFYHRDIVTEPAVLEDGHVRVPTGHGLGVEIDPVALEDFTVARETIRR</sequence>
<dbReference type="SMART" id="SM00922">
    <property type="entry name" value="MR_MLE"/>
    <property type="match status" value="1"/>
</dbReference>
<dbReference type="InterPro" id="IPR010197">
    <property type="entry name" value="OSBS/NAAAR"/>
</dbReference>
<evidence type="ECO:0000256" key="6">
    <source>
        <dbReference type="NCBIfam" id="TIGR01928"/>
    </source>
</evidence>
<accession>A0ABN2PME4</accession>
<dbReference type="InterPro" id="IPR013342">
    <property type="entry name" value="Mandelate_racemase_C"/>
</dbReference>
<comment type="cofactor">
    <cofactor evidence="1">
        <name>a divalent metal cation</name>
        <dbReference type="ChEBI" id="CHEBI:60240"/>
    </cofactor>
</comment>
<dbReference type="InterPro" id="IPR029017">
    <property type="entry name" value="Enolase-like_N"/>
</dbReference>
<reference evidence="8 9" key="1">
    <citation type="journal article" date="2019" name="Int. J. Syst. Evol. Microbiol.">
        <title>The Global Catalogue of Microorganisms (GCM) 10K type strain sequencing project: providing services to taxonomists for standard genome sequencing and annotation.</title>
        <authorList>
            <consortium name="The Broad Institute Genomics Platform"/>
            <consortium name="The Broad Institute Genome Sequencing Center for Infectious Disease"/>
            <person name="Wu L."/>
            <person name="Ma J."/>
        </authorList>
    </citation>
    <scope>NUCLEOTIDE SEQUENCE [LARGE SCALE GENOMIC DNA]</scope>
    <source>
        <strain evidence="8 9">JCM 14900</strain>
    </source>
</reference>
<evidence type="ECO:0000313" key="9">
    <source>
        <dbReference type="Proteomes" id="UP001501343"/>
    </source>
</evidence>
<proteinExistence type="predicted"/>
<evidence type="ECO:0000313" key="8">
    <source>
        <dbReference type="EMBL" id="GAA1923274.1"/>
    </source>
</evidence>
<evidence type="ECO:0000256" key="2">
    <source>
        <dbReference type="ARBA" id="ARBA00022723"/>
    </source>
</evidence>